<comment type="caution">
    <text evidence="1">The sequence shown here is derived from an EMBL/GenBank/DDBJ whole genome shotgun (WGS) entry which is preliminary data.</text>
</comment>
<sequence length="52" mass="6301">MYSRQASPELGRSLLSHQYHLRQYLCFGHNVWQVAVQDMAYFKPKEILRLKY</sequence>
<proteinExistence type="predicted"/>
<protein>
    <submittedName>
        <fullName evidence="1">Uncharacterized protein</fullName>
    </submittedName>
</protein>
<dbReference type="AlphaFoldDB" id="A0A427AIF3"/>
<organism evidence="1 2">
    <name type="scientific">Ensete ventricosum</name>
    <name type="common">Abyssinian banana</name>
    <name type="synonym">Musa ensete</name>
    <dbReference type="NCBI Taxonomy" id="4639"/>
    <lineage>
        <taxon>Eukaryota</taxon>
        <taxon>Viridiplantae</taxon>
        <taxon>Streptophyta</taxon>
        <taxon>Embryophyta</taxon>
        <taxon>Tracheophyta</taxon>
        <taxon>Spermatophyta</taxon>
        <taxon>Magnoliopsida</taxon>
        <taxon>Liliopsida</taxon>
        <taxon>Zingiberales</taxon>
        <taxon>Musaceae</taxon>
        <taxon>Ensete</taxon>
    </lineage>
</organism>
<evidence type="ECO:0000313" key="1">
    <source>
        <dbReference type="EMBL" id="RRT76038.1"/>
    </source>
</evidence>
<accession>A0A427AIF3</accession>
<dbReference type="EMBL" id="AMZH03002307">
    <property type="protein sequence ID" value="RRT76038.1"/>
    <property type="molecule type" value="Genomic_DNA"/>
</dbReference>
<gene>
    <name evidence="1" type="ORF">B296_00030626</name>
</gene>
<dbReference type="Proteomes" id="UP000287651">
    <property type="component" value="Unassembled WGS sequence"/>
</dbReference>
<reference evidence="1 2" key="1">
    <citation type="journal article" date="2014" name="Agronomy (Basel)">
        <title>A Draft Genome Sequence for Ensete ventricosum, the Drought-Tolerant Tree Against Hunger.</title>
        <authorList>
            <person name="Harrison J."/>
            <person name="Moore K.A."/>
            <person name="Paszkiewicz K."/>
            <person name="Jones T."/>
            <person name="Grant M."/>
            <person name="Ambacheew D."/>
            <person name="Muzemil S."/>
            <person name="Studholme D.J."/>
        </authorList>
    </citation>
    <scope>NUCLEOTIDE SEQUENCE [LARGE SCALE GENOMIC DNA]</scope>
</reference>
<evidence type="ECO:0000313" key="2">
    <source>
        <dbReference type="Proteomes" id="UP000287651"/>
    </source>
</evidence>
<name>A0A427AIF3_ENSVE</name>